<evidence type="ECO:0000256" key="4">
    <source>
        <dbReference type="ARBA" id="ARBA00022982"/>
    </source>
</evidence>
<dbReference type="InterPro" id="IPR005746">
    <property type="entry name" value="Thioredoxin"/>
</dbReference>
<organism evidence="12 13">
    <name type="scientific">Candidatus Ligilactobacillus excrementigallinarum</name>
    <dbReference type="NCBI Taxonomy" id="2838641"/>
    <lineage>
        <taxon>Bacteria</taxon>
        <taxon>Bacillati</taxon>
        <taxon>Bacillota</taxon>
        <taxon>Bacilli</taxon>
        <taxon>Lactobacillales</taxon>
        <taxon>Lactobacillaceae</taxon>
        <taxon>Ligilactobacillus</taxon>
    </lineage>
</organism>
<sequence length="104" mass="11712">MAVKELTDANFNEETAKGLTFTDFWATWCGPCRMQSPVVDQLSEELGDKVKFTKLDIDQNPNTASELGIMSIPTMIIKKDGKIVDSIVGYHDKTQLEQIINQYL</sequence>
<feature type="site" description="Contributes to redox potential value" evidence="9">
    <location>
        <position position="31"/>
    </location>
</feature>
<evidence type="ECO:0000256" key="10">
    <source>
        <dbReference type="PIRSR" id="PIRSR000077-4"/>
    </source>
</evidence>
<dbReference type="InterPro" id="IPR017937">
    <property type="entry name" value="Thioredoxin_CS"/>
</dbReference>
<dbReference type="AlphaFoldDB" id="A0A9D2AA52"/>
<comment type="caution">
    <text evidence="12">The sequence shown here is derived from an EMBL/GenBank/DDBJ whole genome shotgun (WGS) entry which is preliminary data.</text>
</comment>
<keyword evidence="5 10" id="KW-1015">Disulfide bond</keyword>
<dbReference type="NCBIfam" id="TIGR01068">
    <property type="entry name" value="thioredoxin"/>
    <property type="match status" value="1"/>
</dbReference>
<evidence type="ECO:0000256" key="6">
    <source>
        <dbReference type="ARBA" id="ARBA00023284"/>
    </source>
</evidence>
<evidence type="ECO:0000259" key="11">
    <source>
        <dbReference type="PROSITE" id="PS51352"/>
    </source>
</evidence>
<dbReference type="PANTHER" id="PTHR45663:SF11">
    <property type="entry name" value="GEO12009P1"/>
    <property type="match status" value="1"/>
</dbReference>
<dbReference type="FunFam" id="3.40.30.10:FF:000001">
    <property type="entry name" value="Thioredoxin"/>
    <property type="match status" value="1"/>
</dbReference>
<dbReference type="GO" id="GO:0005829">
    <property type="term" value="C:cytosol"/>
    <property type="evidence" value="ECO:0007669"/>
    <property type="project" value="TreeGrafter"/>
</dbReference>
<dbReference type="GO" id="GO:0045454">
    <property type="term" value="P:cell redox homeostasis"/>
    <property type="evidence" value="ECO:0007669"/>
    <property type="project" value="TreeGrafter"/>
</dbReference>
<dbReference type="PRINTS" id="PR00421">
    <property type="entry name" value="THIOREDOXIN"/>
</dbReference>
<evidence type="ECO:0000256" key="3">
    <source>
        <dbReference type="ARBA" id="ARBA00022448"/>
    </source>
</evidence>
<dbReference type="InterPro" id="IPR036249">
    <property type="entry name" value="Thioredoxin-like_sf"/>
</dbReference>
<gene>
    <name evidence="12" type="primary">trxA</name>
    <name evidence="12" type="ORF">H9861_05300</name>
</gene>
<reference evidence="12" key="1">
    <citation type="journal article" date="2021" name="PeerJ">
        <title>Extensive microbial diversity within the chicken gut microbiome revealed by metagenomics and culture.</title>
        <authorList>
            <person name="Gilroy R."/>
            <person name="Ravi A."/>
            <person name="Getino M."/>
            <person name="Pursley I."/>
            <person name="Horton D.L."/>
            <person name="Alikhan N.F."/>
            <person name="Baker D."/>
            <person name="Gharbi K."/>
            <person name="Hall N."/>
            <person name="Watson M."/>
            <person name="Adriaenssens E.M."/>
            <person name="Foster-Nyarko E."/>
            <person name="Jarju S."/>
            <person name="Secka A."/>
            <person name="Antonio M."/>
            <person name="Oren A."/>
            <person name="Chaudhuri R.R."/>
            <person name="La Ragione R."/>
            <person name="Hildebrand F."/>
            <person name="Pallen M.J."/>
        </authorList>
    </citation>
    <scope>NUCLEOTIDE SEQUENCE</scope>
    <source>
        <strain evidence="12">6627</strain>
    </source>
</reference>
<dbReference type="Pfam" id="PF00085">
    <property type="entry name" value="Thioredoxin"/>
    <property type="match status" value="1"/>
</dbReference>
<feature type="site" description="Contributes to redox potential value" evidence="9">
    <location>
        <position position="30"/>
    </location>
</feature>
<feature type="site" description="Deprotonates C-terminal active site Cys" evidence="9">
    <location>
        <position position="23"/>
    </location>
</feature>
<evidence type="ECO:0000256" key="8">
    <source>
        <dbReference type="PIRNR" id="PIRNR000077"/>
    </source>
</evidence>
<evidence type="ECO:0000256" key="7">
    <source>
        <dbReference type="NCBIfam" id="TIGR01068"/>
    </source>
</evidence>
<dbReference type="Proteomes" id="UP000823963">
    <property type="component" value="Unassembled WGS sequence"/>
</dbReference>
<name>A0A9D2AA52_9LACO</name>
<reference evidence="12" key="2">
    <citation type="submission" date="2021-04" db="EMBL/GenBank/DDBJ databases">
        <authorList>
            <person name="Gilroy R."/>
        </authorList>
    </citation>
    <scope>NUCLEOTIDE SEQUENCE</scope>
    <source>
        <strain evidence="12">6627</strain>
    </source>
</reference>
<feature type="active site" description="Nucleophile" evidence="9">
    <location>
        <position position="32"/>
    </location>
</feature>
<dbReference type="InterPro" id="IPR013766">
    <property type="entry name" value="Thioredoxin_domain"/>
</dbReference>
<dbReference type="EMBL" id="DXFP01000050">
    <property type="protein sequence ID" value="HIX02154.1"/>
    <property type="molecule type" value="Genomic_DNA"/>
</dbReference>
<evidence type="ECO:0000256" key="5">
    <source>
        <dbReference type="ARBA" id="ARBA00023157"/>
    </source>
</evidence>
<feature type="active site" description="Nucleophile" evidence="9">
    <location>
        <position position="29"/>
    </location>
</feature>
<keyword evidence="3" id="KW-0813">Transport</keyword>
<keyword evidence="6 10" id="KW-0676">Redox-active center</keyword>
<comment type="similarity">
    <text evidence="1 8">Belongs to the thioredoxin family.</text>
</comment>
<feature type="disulfide bond" description="Redox-active" evidence="10">
    <location>
        <begin position="29"/>
        <end position="32"/>
    </location>
</feature>
<protein>
    <recommendedName>
        <fullName evidence="2 7">Thioredoxin</fullName>
    </recommendedName>
</protein>
<evidence type="ECO:0000313" key="13">
    <source>
        <dbReference type="Proteomes" id="UP000823963"/>
    </source>
</evidence>
<dbReference type="GO" id="GO:0015035">
    <property type="term" value="F:protein-disulfide reductase activity"/>
    <property type="evidence" value="ECO:0007669"/>
    <property type="project" value="UniProtKB-UniRule"/>
</dbReference>
<dbReference type="PANTHER" id="PTHR45663">
    <property type="entry name" value="GEO12009P1"/>
    <property type="match status" value="1"/>
</dbReference>
<dbReference type="Gene3D" id="3.40.30.10">
    <property type="entry name" value="Glutaredoxin"/>
    <property type="match status" value="1"/>
</dbReference>
<evidence type="ECO:0000256" key="2">
    <source>
        <dbReference type="ARBA" id="ARBA00020570"/>
    </source>
</evidence>
<proteinExistence type="inferred from homology"/>
<dbReference type="CDD" id="cd02947">
    <property type="entry name" value="TRX_family"/>
    <property type="match status" value="1"/>
</dbReference>
<dbReference type="PROSITE" id="PS51352">
    <property type="entry name" value="THIOREDOXIN_2"/>
    <property type="match status" value="1"/>
</dbReference>
<keyword evidence="4" id="KW-0249">Electron transport</keyword>
<feature type="domain" description="Thioredoxin" evidence="11">
    <location>
        <begin position="1"/>
        <end position="104"/>
    </location>
</feature>
<dbReference type="PIRSF" id="PIRSF000077">
    <property type="entry name" value="Thioredoxin"/>
    <property type="match status" value="1"/>
</dbReference>
<evidence type="ECO:0000256" key="1">
    <source>
        <dbReference type="ARBA" id="ARBA00008987"/>
    </source>
</evidence>
<accession>A0A9D2AA52</accession>
<evidence type="ECO:0000256" key="9">
    <source>
        <dbReference type="PIRSR" id="PIRSR000077-1"/>
    </source>
</evidence>
<dbReference type="SUPFAM" id="SSF52833">
    <property type="entry name" value="Thioredoxin-like"/>
    <property type="match status" value="1"/>
</dbReference>
<evidence type="ECO:0000313" key="12">
    <source>
        <dbReference type="EMBL" id="HIX02154.1"/>
    </source>
</evidence>
<dbReference type="PROSITE" id="PS00194">
    <property type="entry name" value="THIOREDOXIN_1"/>
    <property type="match status" value="1"/>
</dbReference>